<dbReference type="Gene3D" id="3.80.20.20">
    <property type="entry name" value="Receptor L-domain"/>
    <property type="match status" value="2"/>
</dbReference>
<name>A0A9P4DP69_9BACT</name>
<dbReference type="EMBL" id="VVUY01000004">
    <property type="protein sequence ID" value="KAA2562552.1"/>
    <property type="molecule type" value="Genomic_DNA"/>
</dbReference>
<dbReference type="Proteomes" id="UP000323119">
    <property type="component" value="Unassembled WGS sequence"/>
</dbReference>
<dbReference type="GO" id="GO:0030313">
    <property type="term" value="C:cell envelope"/>
    <property type="evidence" value="ECO:0007669"/>
    <property type="project" value="UniProtKB-SubCell"/>
</dbReference>
<organism evidence="6 7">
    <name type="scientific">Alistipes onderdonkii</name>
    <dbReference type="NCBI Taxonomy" id="328813"/>
    <lineage>
        <taxon>Bacteria</taxon>
        <taxon>Pseudomonadati</taxon>
        <taxon>Bacteroidota</taxon>
        <taxon>Bacteroidia</taxon>
        <taxon>Bacteroidales</taxon>
        <taxon>Rikenellaceae</taxon>
        <taxon>Alistipes</taxon>
    </lineage>
</organism>
<reference evidence="6 7" key="1">
    <citation type="journal article" date="2019" name="Nat. Med.">
        <title>A library of human gut bacterial isolates paired with longitudinal multiomics data enables mechanistic microbiome research.</title>
        <authorList>
            <person name="Poyet M."/>
            <person name="Groussin M."/>
            <person name="Gibbons S.M."/>
            <person name="Avila-Pacheco J."/>
            <person name="Jiang X."/>
            <person name="Kearney S.M."/>
            <person name="Perrotta A.R."/>
            <person name="Berdy B."/>
            <person name="Zhao S."/>
            <person name="Lieberman T.D."/>
            <person name="Swanson P.K."/>
            <person name="Smith M."/>
            <person name="Roesemann S."/>
            <person name="Alexander J.E."/>
            <person name="Rich S.A."/>
            <person name="Livny J."/>
            <person name="Vlamakis H."/>
            <person name="Clish C."/>
            <person name="Bullock K."/>
            <person name="Deik A."/>
            <person name="Scott J."/>
            <person name="Pierce K.A."/>
            <person name="Xavier R.J."/>
            <person name="Alm E.J."/>
        </authorList>
    </citation>
    <scope>NUCLEOTIDE SEQUENCE [LARGE SCALE GENOMIC DNA]</scope>
    <source>
        <strain evidence="6 7">BIOML-A204</strain>
    </source>
</reference>
<sequence>MRKILILAAAVFAFCGCNDKEENQPFAGIDNHITSFALTAKDGTVYRAALVGDEIVVSIPRNVSLEGATADYELCEQAILYPDPARITDWDNEHRFRVMAYNQTLRDYAYSVKRNDVTAGSVALPTQADVEAFAATGATVIEGNLTIGDFSACDDPVTDLAPLAGLTDVRYNIVVGNSFAGEKLSGLENLRSAGGLVLGTATTPLTTAQDFDVVLPALESLGQLSVNGNTVAKLDLPKLVSTGTVYINAAKLSVFNVPALKECTGDLTILSGTNASTGNKALAALGLSSLEKVTGSLSLQYLSELQLLELPKIASIGGNCTLTYLTQLKVLNMPELVHLGGAFTWNYLTAATTFAMPKVPSLASFSLSDSSSAAMLSSIDLSSLEKVRADFKIDTKFSSDRLELPALETIGGQFCLRYLSLIETLSIPRLTACENIYFYQLNLLPSLDLSGVESLPKVELIACYKLAKVRVRKNALGDLSLNGGSRACDFTALEGAETISGKLSVSNYTQNDLITFPGIKSIGTYSQSGGKANGQTTVSFPDLEQVGTFQMSSCSYLKKLSAPKLTEVTDKWDTSYMQYVDEGDLELPLLRKIGVFKFWGGTYSGAASQMKLTGMADFAGVTEIGSVDIKYWGKMTDFSGLKNALPSLSADKWNVSGNGYNPTWEQITAGEYVKP</sequence>
<dbReference type="PANTHER" id="PTHR31018:SF3">
    <property type="entry name" value="RECEPTOR PROTEIN-TYROSINE KINASE"/>
    <property type="match status" value="1"/>
</dbReference>
<evidence type="ECO:0000256" key="4">
    <source>
        <dbReference type="ARBA" id="ARBA00022729"/>
    </source>
</evidence>
<protein>
    <submittedName>
        <fullName evidence="6">Uncharacterized protein</fullName>
    </submittedName>
</protein>
<evidence type="ECO:0000313" key="6">
    <source>
        <dbReference type="EMBL" id="KAA2562552.1"/>
    </source>
</evidence>
<dbReference type="SUPFAM" id="SSF52058">
    <property type="entry name" value="L domain-like"/>
    <property type="match status" value="2"/>
</dbReference>
<dbReference type="RefSeq" id="WP_055202403.1">
    <property type="nucleotide sequence ID" value="NZ_DAWDUM010000002.1"/>
</dbReference>
<dbReference type="AlphaFoldDB" id="A0A9P4DP69"/>
<accession>A0A9P4DP69</accession>
<keyword evidence="4" id="KW-0732">Signal</keyword>
<dbReference type="InterPro" id="IPR036941">
    <property type="entry name" value="Rcpt_L-dom_sf"/>
</dbReference>
<comment type="caution">
    <text evidence="6">The sequence shown here is derived from an EMBL/GenBank/DDBJ whole genome shotgun (WGS) entry which is preliminary data.</text>
</comment>
<keyword evidence="2" id="KW-0134">Cell wall</keyword>
<evidence type="ECO:0000256" key="3">
    <source>
        <dbReference type="ARBA" id="ARBA00022525"/>
    </source>
</evidence>
<dbReference type="PANTHER" id="PTHR31018">
    <property type="entry name" value="SPORULATION-SPECIFIC PROTEIN-RELATED"/>
    <property type="match status" value="1"/>
</dbReference>
<proteinExistence type="predicted"/>
<evidence type="ECO:0000256" key="5">
    <source>
        <dbReference type="ARBA" id="ARBA00023180"/>
    </source>
</evidence>
<keyword evidence="5" id="KW-0325">Glycoprotein</keyword>
<dbReference type="InterPro" id="IPR051648">
    <property type="entry name" value="CWI-Assembly_Regulator"/>
</dbReference>
<comment type="subcellular location">
    <subcellularLocation>
        <location evidence="1">Secreted</location>
        <location evidence="1">Cell wall</location>
    </subcellularLocation>
</comment>
<dbReference type="PROSITE" id="PS51257">
    <property type="entry name" value="PROKAR_LIPOPROTEIN"/>
    <property type="match status" value="1"/>
</dbReference>
<evidence type="ECO:0000313" key="7">
    <source>
        <dbReference type="Proteomes" id="UP000323119"/>
    </source>
</evidence>
<gene>
    <name evidence="6" type="ORF">F2S36_06250</name>
</gene>
<evidence type="ECO:0000256" key="1">
    <source>
        <dbReference type="ARBA" id="ARBA00004191"/>
    </source>
</evidence>
<keyword evidence="3" id="KW-0964">Secreted</keyword>
<evidence type="ECO:0000256" key="2">
    <source>
        <dbReference type="ARBA" id="ARBA00022512"/>
    </source>
</evidence>